<proteinExistence type="predicted"/>
<name>A0AAN9R6I0_PHACN</name>
<protein>
    <submittedName>
        <fullName evidence="2">Uncharacterized protein</fullName>
    </submittedName>
</protein>
<evidence type="ECO:0000313" key="3">
    <source>
        <dbReference type="Proteomes" id="UP001374584"/>
    </source>
</evidence>
<keyword evidence="1" id="KW-1133">Transmembrane helix</keyword>
<organism evidence="2 3">
    <name type="scientific">Phaseolus coccineus</name>
    <name type="common">Scarlet runner bean</name>
    <name type="synonym">Phaseolus multiflorus</name>
    <dbReference type="NCBI Taxonomy" id="3886"/>
    <lineage>
        <taxon>Eukaryota</taxon>
        <taxon>Viridiplantae</taxon>
        <taxon>Streptophyta</taxon>
        <taxon>Embryophyta</taxon>
        <taxon>Tracheophyta</taxon>
        <taxon>Spermatophyta</taxon>
        <taxon>Magnoliopsida</taxon>
        <taxon>eudicotyledons</taxon>
        <taxon>Gunneridae</taxon>
        <taxon>Pentapetalae</taxon>
        <taxon>rosids</taxon>
        <taxon>fabids</taxon>
        <taxon>Fabales</taxon>
        <taxon>Fabaceae</taxon>
        <taxon>Papilionoideae</taxon>
        <taxon>50 kb inversion clade</taxon>
        <taxon>NPAAA clade</taxon>
        <taxon>indigoferoid/millettioid clade</taxon>
        <taxon>Phaseoleae</taxon>
        <taxon>Phaseolus</taxon>
    </lineage>
</organism>
<evidence type="ECO:0000313" key="2">
    <source>
        <dbReference type="EMBL" id="KAK7355668.1"/>
    </source>
</evidence>
<feature type="transmembrane region" description="Helical" evidence="1">
    <location>
        <begin position="184"/>
        <end position="203"/>
    </location>
</feature>
<dbReference type="AlphaFoldDB" id="A0AAN9R6I0"/>
<comment type="caution">
    <text evidence="2">The sequence shown here is derived from an EMBL/GenBank/DDBJ whole genome shotgun (WGS) entry which is preliminary data.</text>
</comment>
<dbReference type="EMBL" id="JAYMYR010000006">
    <property type="protein sequence ID" value="KAK7355668.1"/>
    <property type="molecule type" value="Genomic_DNA"/>
</dbReference>
<keyword evidence="1" id="KW-0472">Membrane</keyword>
<keyword evidence="1" id="KW-0812">Transmembrane</keyword>
<sequence>MQEVQIYNNMAIEKMKPEVTHHIKLSSKFMPLIKKPQHEFRDDTQPPNLGVRLRGAKADVPNSFETLQIMEKVALLGLDLDLLEWRSSTCTSTYQNGGGQIARPRPRLVRMEEPLPKQHNISFTTLFLFFSNSSHFKNTQTTLKASSKKGSPFHQHSFLRFSDQVSSLLNFSHVHTKSIQRLEFVFNFYVIYSLFFFHCGLPLI</sequence>
<evidence type="ECO:0000256" key="1">
    <source>
        <dbReference type="SAM" id="Phobius"/>
    </source>
</evidence>
<accession>A0AAN9R6I0</accession>
<dbReference type="Proteomes" id="UP001374584">
    <property type="component" value="Unassembled WGS sequence"/>
</dbReference>
<gene>
    <name evidence="2" type="ORF">VNO80_14928</name>
</gene>
<keyword evidence="3" id="KW-1185">Reference proteome</keyword>
<reference evidence="2 3" key="1">
    <citation type="submission" date="2024-01" db="EMBL/GenBank/DDBJ databases">
        <title>The genomes of 5 underutilized Papilionoideae crops provide insights into root nodulation and disease resistanc.</title>
        <authorList>
            <person name="Jiang F."/>
        </authorList>
    </citation>
    <scope>NUCLEOTIDE SEQUENCE [LARGE SCALE GENOMIC DNA]</scope>
    <source>
        <strain evidence="2">JINMINGXINNONG_FW02</strain>
        <tissue evidence="2">Leaves</tissue>
    </source>
</reference>